<evidence type="ECO:0000256" key="7">
    <source>
        <dbReference type="SAM" id="Phobius"/>
    </source>
</evidence>
<keyword evidence="5 7" id="KW-1133">Transmembrane helix</keyword>
<evidence type="ECO:0000256" key="6">
    <source>
        <dbReference type="ARBA" id="ARBA00023136"/>
    </source>
</evidence>
<feature type="domain" description="YetF-like N-terminal transmembrane" evidence="9">
    <location>
        <begin position="6"/>
        <end position="79"/>
    </location>
</feature>
<dbReference type="Pfam" id="PF04239">
    <property type="entry name" value="DUF421"/>
    <property type="match status" value="1"/>
</dbReference>
<dbReference type="PANTHER" id="PTHR34582">
    <property type="entry name" value="UPF0702 TRANSMEMBRANE PROTEIN YCAP"/>
    <property type="match status" value="1"/>
</dbReference>
<keyword evidence="6 7" id="KW-0472">Membrane</keyword>
<evidence type="ECO:0000313" key="11">
    <source>
        <dbReference type="Proteomes" id="UP000665043"/>
    </source>
</evidence>
<dbReference type="Proteomes" id="UP000665043">
    <property type="component" value="Chromosome"/>
</dbReference>
<keyword evidence="3" id="KW-1003">Cell membrane</keyword>
<dbReference type="RefSeq" id="WP_209366023.1">
    <property type="nucleotide sequence ID" value="NZ_CP046956.1"/>
</dbReference>
<dbReference type="InterPro" id="IPR007353">
    <property type="entry name" value="DUF421"/>
</dbReference>
<evidence type="ECO:0000256" key="1">
    <source>
        <dbReference type="ARBA" id="ARBA00004651"/>
    </source>
</evidence>
<accession>A0ABX7VVA5</accession>
<evidence type="ECO:0000256" key="2">
    <source>
        <dbReference type="ARBA" id="ARBA00006448"/>
    </source>
</evidence>
<protein>
    <submittedName>
        <fullName evidence="10">DUF421 domain-containing protein</fullName>
    </submittedName>
</protein>
<keyword evidence="11" id="KW-1185">Reference proteome</keyword>
<name>A0ABX7VVA5_9BACI</name>
<dbReference type="EMBL" id="CP046956">
    <property type="protein sequence ID" value="QTN00897.1"/>
    <property type="molecule type" value="Genomic_DNA"/>
</dbReference>
<evidence type="ECO:0000259" key="9">
    <source>
        <dbReference type="Pfam" id="PF20730"/>
    </source>
</evidence>
<evidence type="ECO:0000259" key="8">
    <source>
        <dbReference type="Pfam" id="PF04239"/>
    </source>
</evidence>
<feature type="transmembrane region" description="Helical" evidence="7">
    <location>
        <begin position="6"/>
        <end position="27"/>
    </location>
</feature>
<comment type="similarity">
    <text evidence="2">Belongs to the UPF0702 family.</text>
</comment>
<dbReference type="PANTHER" id="PTHR34582:SF5">
    <property type="entry name" value="UPF0702 TRANSMEMBRANE PROTEIN YETF"/>
    <property type="match status" value="1"/>
</dbReference>
<feature type="domain" description="YetF C-terminal" evidence="8">
    <location>
        <begin position="83"/>
        <end position="216"/>
    </location>
</feature>
<dbReference type="InterPro" id="IPR023090">
    <property type="entry name" value="UPF0702_alpha/beta_dom_sf"/>
</dbReference>
<gene>
    <name evidence="10" type="ORF">ERJ70_17355</name>
</gene>
<evidence type="ECO:0000313" key="10">
    <source>
        <dbReference type="EMBL" id="QTN00897.1"/>
    </source>
</evidence>
<organism evidence="10 11">
    <name type="scientific">Sediminibacillus dalangtanensis</name>
    <dbReference type="NCBI Taxonomy" id="2729421"/>
    <lineage>
        <taxon>Bacteria</taxon>
        <taxon>Bacillati</taxon>
        <taxon>Bacillota</taxon>
        <taxon>Bacilli</taxon>
        <taxon>Bacillales</taxon>
        <taxon>Bacillaceae</taxon>
        <taxon>Sediminibacillus</taxon>
    </lineage>
</organism>
<comment type="subcellular location">
    <subcellularLocation>
        <location evidence="1">Cell membrane</location>
        <topology evidence="1">Multi-pass membrane protein</topology>
    </subcellularLocation>
</comment>
<dbReference type="Gene3D" id="3.30.240.20">
    <property type="entry name" value="bsu07140 like domains"/>
    <property type="match status" value="2"/>
</dbReference>
<dbReference type="InterPro" id="IPR048454">
    <property type="entry name" value="YetF_N"/>
</dbReference>
<evidence type="ECO:0000256" key="4">
    <source>
        <dbReference type="ARBA" id="ARBA00022692"/>
    </source>
</evidence>
<sequence>MEKIIYLSIAVKLVVGLIGIVIVTRFLGKKEMSQVTPLDFVYALILGGIIEDGLYEQQTSLGQMMFALFIWGAIVYLIESSTQKFDNWRNVIKGKPTILIEKGKINIKQLKKAKLEIEQLRTLLRMEGIFSLKEVAYAVLENSGTVSVLQKAGEKPLAKQDYLQDFQKSDITFLLVEEGDINDSTLNDIGKSEEWLRQQLRKEGYELEQVYYGEWSRTDGFVIQSYDE</sequence>
<reference evidence="10 11" key="1">
    <citation type="submission" date="2019-12" db="EMBL/GenBank/DDBJ databases">
        <title>The whole genome sequencing of a strain isolated from a Mars analog, Dalangtan Playa.</title>
        <authorList>
            <person name="Huang T."/>
        </authorList>
    </citation>
    <scope>NUCLEOTIDE SEQUENCE [LARGE SCALE GENOMIC DNA]</scope>
    <source>
        <strain evidence="10 11">DP4-553-S</strain>
    </source>
</reference>
<feature type="transmembrane region" description="Helical" evidence="7">
    <location>
        <begin position="61"/>
        <end position="78"/>
    </location>
</feature>
<keyword evidence="4 7" id="KW-0812">Transmembrane</keyword>
<proteinExistence type="inferred from homology"/>
<evidence type="ECO:0000256" key="3">
    <source>
        <dbReference type="ARBA" id="ARBA00022475"/>
    </source>
</evidence>
<dbReference type="Pfam" id="PF20730">
    <property type="entry name" value="YetF_N"/>
    <property type="match status" value="1"/>
</dbReference>
<evidence type="ECO:0000256" key="5">
    <source>
        <dbReference type="ARBA" id="ARBA00022989"/>
    </source>
</evidence>